<dbReference type="InterPro" id="IPR020843">
    <property type="entry name" value="ER"/>
</dbReference>
<evidence type="ECO:0000256" key="3">
    <source>
        <dbReference type="ARBA" id="ARBA00023002"/>
    </source>
</evidence>
<proteinExistence type="predicted"/>
<dbReference type="Pfam" id="PF00107">
    <property type="entry name" value="ADH_zinc_N"/>
    <property type="match status" value="1"/>
</dbReference>
<dbReference type="OrthoDB" id="3941538at2759"/>
<dbReference type="AlphaFoldDB" id="A0A8H7EPK3"/>
<sequence length="342" mass="36544">MVVPTTMNVASWQELGAIQVLQKKVPVLKPGEVLVKVAASGICGTDLHICRGETPHATEKVVIGHEFSGFIQEIHQDTKTTLSVGDLVAVDPNVPCNACTFCRTKKYHLCTDLFCIGVTTDGGMSQYVAVPVTAAFKVPSHVSPKVASLAEPLSCVVHAVDKGELKSGDSVLVIGAGPIGMMTMALCSTGGARVTVIEPNEMRRQKAVEVFGAAEAKAPGELVPGDGTKGEGFDVVFECVGRPNTMEDALKFAKAGGTVVWVGVAKTDARVSVFPFDVYRRELTIRSTYTNPYGMERAVKILADGKVDWSALVSHEFTLEEFQQAWEVFLTGTGLKVCITPQ</sequence>
<comment type="caution">
    <text evidence="5">The sequence shown here is derived from an EMBL/GenBank/DDBJ whole genome shotgun (WGS) entry which is preliminary data.</text>
</comment>
<dbReference type="Gene3D" id="3.40.50.720">
    <property type="entry name" value="NAD(P)-binding Rossmann-like Domain"/>
    <property type="match status" value="1"/>
</dbReference>
<dbReference type="Gene3D" id="3.90.180.10">
    <property type="entry name" value="Medium-chain alcohol dehydrogenases, catalytic domain"/>
    <property type="match status" value="1"/>
</dbReference>
<organism evidence="5 6">
    <name type="scientific">Apophysomyces ossiformis</name>
    <dbReference type="NCBI Taxonomy" id="679940"/>
    <lineage>
        <taxon>Eukaryota</taxon>
        <taxon>Fungi</taxon>
        <taxon>Fungi incertae sedis</taxon>
        <taxon>Mucoromycota</taxon>
        <taxon>Mucoromycotina</taxon>
        <taxon>Mucoromycetes</taxon>
        <taxon>Mucorales</taxon>
        <taxon>Mucorineae</taxon>
        <taxon>Mucoraceae</taxon>
        <taxon>Apophysomyces</taxon>
    </lineage>
</organism>
<gene>
    <name evidence="5" type="ORF">EC973_007878</name>
</gene>
<dbReference type="GO" id="GO:0046872">
    <property type="term" value="F:metal ion binding"/>
    <property type="evidence" value="ECO:0007669"/>
    <property type="project" value="UniProtKB-KW"/>
</dbReference>
<keyword evidence="3" id="KW-0560">Oxidoreductase</keyword>
<dbReference type="InterPro" id="IPR013149">
    <property type="entry name" value="ADH-like_C"/>
</dbReference>
<evidence type="ECO:0000256" key="2">
    <source>
        <dbReference type="ARBA" id="ARBA00022833"/>
    </source>
</evidence>
<dbReference type="PANTHER" id="PTHR43401:SF2">
    <property type="entry name" value="L-THREONINE 3-DEHYDROGENASE"/>
    <property type="match status" value="1"/>
</dbReference>
<dbReference type="InterPro" id="IPR036291">
    <property type="entry name" value="NAD(P)-bd_dom_sf"/>
</dbReference>
<accession>A0A8H7EPK3</accession>
<dbReference type="InterPro" id="IPR011032">
    <property type="entry name" value="GroES-like_sf"/>
</dbReference>
<protein>
    <recommendedName>
        <fullName evidence="4">Enoyl reductase (ER) domain-containing protein</fullName>
    </recommendedName>
</protein>
<dbReference type="Pfam" id="PF08240">
    <property type="entry name" value="ADH_N"/>
    <property type="match status" value="1"/>
</dbReference>
<name>A0A8H7EPK3_9FUNG</name>
<dbReference type="SUPFAM" id="SSF51735">
    <property type="entry name" value="NAD(P)-binding Rossmann-fold domains"/>
    <property type="match status" value="1"/>
</dbReference>
<feature type="domain" description="Enoyl reductase (ER)" evidence="4">
    <location>
        <begin position="13"/>
        <end position="339"/>
    </location>
</feature>
<evidence type="ECO:0000256" key="1">
    <source>
        <dbReference type="ARBA" id="ARBA00022723"/>
    </source>
</evidence>
<keyword evidence="6" id="KW-1185">Reference proteome</keyword>
<dbReference type="EMBL" id="JABAYA010000061">
    <property type="protein sequence ID" value="KAF7727265.1"/>
    <property type="molecule type" value="Genomic_DNA"/>
</dbReference>
<dbReference type="Proteomes" id="UP000605846">
    <property type="component" value="Unassembled WGS sequence"/>
</dbReference>
<dbReference type="PANTHER" id="PTHR43401">
    <property type="entry name" value="L-THREONINE 3-DEHYDROGENASE"/>
    <property type="match status" value="1"/>
</dbReference>
<keyword evidence="1" id="KW-0479">Metal-binding</keyword>
<evidence type="ECO:0000259" key="4">
    <source>
        <dbReference type="SMART" id="SM00829"/>
    </source>
</evidence>
<dbReference type="InterPro" id="IPR050129">
    <property type="entry name" value="Zn_alcohol_dh"/>
</dbReference>
<reference evidence="5" key="1">
    <citation type="submission" date="2020-01" db="EMBL/GenBank/DDBJ databases">
        <title>Genome Sequencing of Three Apophysomyces-Like Fungal Strains Confirms a Novel Fungal Genus in the Mucoromycota with divergent Burkholderia-like Endosymbiotic Bacteria.</title>
        <authorList>
            <person name="Stajich J.E."/>
            <person name="Macias A.M."/>
            <person name="Carter-House D."/>
            <person name="Lovett B."/>
            <person name="Kasson L.R."/>
            <person name="Berry K."/>
            <person name="Grigoriev I."/>
            <person name="Chang Y."/>
            <person name="Spatafora J."/>
            <person name="Kasson M.T."/>
        </authorList>
    </citation>
    <scope>NUCLEOTIDE SEQUENCE</scope>
    <source>
        <strain evidence="5">NRRL A-21654</strain>
    </source>
</reference>
<dbReference type="InterPro" id="IPR013154">
    <property type="entry name" value="ADH-like_N"/>
</dbReference>
<evidence type="ECO:0000313" key="5">
    <source>
        <dbReference type="EMBL" id="KAF7727265.1"/>
    </source>
</evidence>
<dbReference type="SUPFAM" id="SSF50129">
    <property type="entry name" value="GroES-like"/>
    <property type="match status" value="1"/>
</dbReference>
<dbReference type="GO" id="GO:0016491">
    <property type="term" value="F:oxidoreductase activity"/>
    <property type="evidence" value="ECO:0007669"/>
    <property type="project" value="UniProtKB-KW"/>
</dbReference>
<keyword evidence="2" id="KW-0862">Zinc</keyword>
<dbReference type="SMART" id="SM00829">
    <property type="entry name" value="PKS_ER"/>
    <property type="match status" value="1"/>
</dbReference>
<evidence type="ECO:0000313" key="6">
    <source>
        <dbReference type="Proteomes" id="UP000605846"/>
    </source>
</evidence>